<sequence length="122" mass="13984">MLCVESEWLVRVRHEIDDESSKDMSRNLAESYVRFKRRSGKDADSMAACRRPVEHYRAVDLRDIESATKNVQIAHLADRKKFSAYDTPGPCVFSLAMGTHEPDHLAWAHPIRVIGQYPRSAQ</sequence>
<keyword evidence="2" id="KW-1185">Reference proteome</keyword>
<dbReference type="EMBL" id="CAJHCP010000005">
    <property type="protein sequence ID" value="CAD6531998.1"/>
    <property type="molecule type" value="Genomic_DNA"/>
</dbReference>
<protein>
    <submittedName>
        <fullName evidence="1">Uncharacterized protein</fullName>
    </submittedName>
</protein>
<reference evidence="1 2" key="1">
    <citation type="submission" date="2020-10" db="EMBL/GenBank/DDBJ databases">
        <authorList>
            <person name="Peeters C."/>
        </authorList>
    </citation>
    <scope>NUCLEOTIDE SEQUENCE [LARGE SCALE GENOMIC DNA]</scope>
    <source>
        <strain evidence="1 2">LMG 28140</strain>
    </source>
</reference>
<accession>A0ABN7HUE0</accession>
<dbReference type="Proteomes" id="UP000598032">
    <property type="component" value="Unassembled WGS sequence"/>
</dbReference>
<comment type="caution">
    <text evidence="1">The sequence shown here is derived from an EMBL/GenBank/DDBJ whole genome shotgun (WGS) entry which is preliminary data.</text>
</comment>
<organism evidence="1 2">
    <name type="scientific">Paraburkholderia metrosideri</name>
    <dbReference type="NCBI Taxonomy" id="580937"/>
    <lineage>
        <taxon>Bacteria</taxon>
        <taxon>Pseudomonadati</taxon>
        <taxon>Pseudomonadota</taxon>
        <taxon>Betaproteobacteria</taxon>
        <taxon>Burkholderiales</taxon>
        <taxon>Burkholderiaceae</taxon>
        <taxon>Paraburkholderia</taxon>
    </lineage>
</organism>
<gene>
    <name evidence="1" type="ORF">LMG28140_02569</name>
</gene>
<proteinExistence type="predicted"/>
<evidence type="ECO:0000313" key="1">
    <source>
        <dbReference type="EMBL" id="CAD6531998.1"/>
    </source>
</evidence>
<name>A0ABN7HUE0_9BURK</name>
<evidence type="ECO:0000313" key="2">
    <source>
        <dbReference type="Proteomes" id="UP000598032"/>
    </source>
</evidence>